<dbReference type="Pfam" id="PF00687">
    <property type="entry name" value="Ribosomal_L1"/>
    <property type="match status" value="1"/>
</dbReference>
<dbReference type="InterPro" id="IPR028364">
    <property type="entry name" value="Ribosomal_uL1/biogenesis"/>
</dbReference>
<organism evidence="1 2">
    <name type="scientific">Chelydra serpentina</name>
    <name type="common">Snapping turtle</name>
    <name type="synonym">Testudo serpentina</name>
    <dbReference type="NCBI Taxonomy" id="8475"/>
    <lineage>
        <taxon>Eukaryota</taxon>
        <taxon>Metazoa</taxon>
        <taxon>Chordata</taxon>
        <taxon>Craniata</taxon>
        <taxon>Vertebrata</taxon>
        <taxon>Euteleostomi</taxon>
        <taxon>Archelosauria</taxon>
        <taxon>Testudinata</taxon>
        <taxon>Testudines</taxon>
        <taxon>Cryptodira</taxon>
        <taxon>Durocryptodira</taxon>
        <taxon>Americhelydia</taxon>
        <taxon>Chelydroidea</taxon>
        <taxon>Chelydridae</taxon>
        <taxon>Chelydra</taxon>
    </lineage>
</organism>
<dbReference type="Ensembl" id="ENSCSRT00000014036.1">
    <property type="protein sequence ID" value="ENSCSRP00000013482.1"/>
    <property type="gene ID" value="ENSCSRG00000010218.1"/>
</dbReference>
<dbReference type="InterPro" id="IPR023674">
    <property type="entry name" value="Ribosomal_uL1-like"/>
</dbReference>
<evidence type="ECO:0000313" key="1">
    <source>
        <dbReference type="Ensembl" id="ENSCSRP00000013482.1"/>
    </source>
</evidence>
<dbReference type="AlphaFoldDB" id="A0A8C3SJF0"/>
<keyword evidence="2" id="KW-1185">Reference proteome</keyword>
<accession>A0A8C3SJF0</accession>
<dbReference type="InterPro" id="IPR016095">
    <property type="entry name" value="Ribosomal_uL1_3-a/b-sand"/>
</dbReference>
<reference evidence="1" key="1">
    <citation type="submission" date="2025-08" db="UniProtKB">
        <authorList>
            <consortium name="Ensembl"/>
        </authorList>
    </citation>
    <scope>IDENTIFICATION</scope>
</reference>
<evidence type="ECO:0000313" key="2">
    <source>
        <dbReference type="Proteomes" id="UP000694403"/>
    </source>
</evidence>
<dbReference type="Gene3D" id="3.40.50.790">
    <property type="match status" value="1"/>
</dbReference>
<proteinExistence type="predicted"/>
<evidence type="ECO:0008006" key="3">
    <source>
        <dbReference type="Google" id="ProtNLM"/>
    </source>
</evidence>
<dbReference type="Proteomes" id="UP000694403">
    <property type="component" value="Unplaced"/>
</dbReference>
<reference evidence="1" key="2">
    <citation type="submission" date="2025-09" db="UniProtKB">
        <authorList>
            <consortium name="Ensembl"/>
        </authorList>
    </citation>
    <scope>IDENTIFICATION</scope>
</reference>
<sequence>ISKKLYNNTLHKALREVPQRDSSETTSSWKLDLQINLKKPRTQRRISVSLAKSGLSPPHGLNSLVCMRGDQQHCDEAKAVNIPHINTEALKKFNKKKKLVKKLAKKIPRILGPGLNKAGKFPSLLVHTENMVAKVNDVVSTIKFQMKKVLCLAAAVGRGETTAPLLNWQWFQSTQNKN</sequence>
<protein>
    <recommendedName>
        <fullName evidence="3">Ribosomal protein</fullName>
    </recommendedName>
</protein>
<name>A0A8C3SJF0_CHESE</name>
<dbReference type="SUPFAM" id="SSF56808">
    <property type="entry name" value="Ribosomal protein L1"/>
    <property type="match status" value="1"/>
</dbReference>